<dbReference type="GO" id="GO:0003677">
    <property type="term" value="F:DNA binding"/>
    <property type="evidence" value="ECO:0007669"/>
    <property type="project" value="InterPro"/>
</dbReference>
<dbReference type="SUPFAM" id="SSF56349">
    <property type="entry name" value="DNA breaking-rejoining enzymes"/>
    <property type="match status" value="1"/>
</dbReference>
<protein>
    <submittedName>
        <fullName evidence="3">Tyrosine-type recombinase/integrase</fullName>
    </submittedName>
</protein>
<dbReference type="Pfam" id="PF00589">
    <property type="entry name" value="Phage_integrase"/>
    <property type="match status" value="1"/>
</dbReference>
<dbReference type="InterPro" id="IPR002104">
    <property type="entry name" value="Integrase_catalytic"/>
</dbReference>
<dbReference type="GO" id="GO:0015074">
    <property type="term" value="P:DNA integration"/>
    <property type="evidence" value="ECO:0007669"/>
    <property type="project" value="InterPro"/>
</dbReference>
<dbReference type="RefSeq" id="WP_153331042.1">
    <property type="nucleotide sequence ID" value="NZ_WIWI01000196.1"/>
</dbReference>
<proteinExistence type="predicted"/>
<dbReference type="PROSITE" id="PS51898">
    <property type="entry name" value="TYR_RECOMBINASE"/>
    <property type="match status" value="1"/>
</dbReference>
<evidence type="ECO:0000313" key="4">
    <source>
        <dbReference type="Proteomes" id="UP000489190"/>
    </source>
</evidence>
<keyword evidence="1" id="KW-0233">DNA recombination</keyword>
<dbReference type="GO" id="GO:0006310">
    <property type="term" value="P:DNA recombination"/>
    <property type="evidence" value="ECO:0007669"/>
    <property type="project" value="UniProtKB-KW"/>
</dbReference>
<dbReference type="EMBL" id="WIWI01000196">
    <property type="protein sequence ID" value="MQT92880.1"/>
    <property type="molecule type" value="Genomic_DNA"/>
</dbReference>
<gene>
    <name evidence="3" type="ORF">GHO39_27825</name>
</gene>
<evidence type="ECO:0000313" key="3">
    <source>
        <dbReference type="EMBL" id="MQT92880.1"/>
    </source>
</evidence>
<organism evidence="3 4">
    <name type="scientific">Pseudomonas helleri</name>
    <dbReference type="NCBI Taxonomy" id="1608996"/>
    <lineage>
        <taxon>Bacteria</taxon>
        <taxon>Pseudomonadati</taxon>
        <taxon>Pseudomonadota</taxon>
        <taxon>Gammaproteobacteria</taxon>
        <taxon>Pseudomonadales</taxon>
        <taxon>Pseudomonadaceae</taxon>
        <taxon>Pseudomonas</taxon>
    </lineage>
</organism>
<reference evidence="3 4" key="1">
    <citation type="submission" date="2019-10" db="EMBL/GenBank/DDBJ databases">
        <title>Evaluation of single-gene subtyping targets for Pseudomonas.</title>
        <authorList>
            <person name="Reichler S.J."/>
            <person name="Orsi R.H."/>
            <person name="Wiedmann M."/>
            <person name="Martin N.H."/>
            <person name="Murphy S.I."/>
        </authorList>
    </citation>
    <scope>NUCLEOTIDE SEQUENCE [LARGE SCALE GENOMIC DNA]</scope>
    <source>
        <strain evidence="3 4">FSL R10-3254</strain>
    </source>
</reference>
<dbReference type="Proteomes" id="UP000489190">
    <property type="component" value="Unassembled WGS sequence"/>
</dbReference>
<feature type="domain" description="Tyr recombinase" evidence="2">
    <location>
        <begin position="161"/>
        <end position="349"/>
    </location>
</feature>
<name>A0A7X1XJS7_9PSED</name>
<dbReference type="Gene3D" id="1.10.443.10">
    <property type="entry name" value="Intergrase catalytic core"/>
    <property type="match status" value="1"/>
</dbReference>
<accession>A0A7X1XJS7</accession>
<sequence length="355" mass="38556">MRVPIYPEDLLPQTAFKRLAKSIQKRWPGNSPILLSLARETLSKGLGYTSYHHLRKASVTCPRDAETPALPAVHAQIAAAISSVLALASDASVPRSVLDSFVETLTLKALSTFKGAASRGVEVTKIPMPDLDQTEICPVNTTAPESEVPRYTCPPLTHKPSKLHAISLGLDVFTHSDAIKQIVENSGSLRDRSLFALLETGLRGHVILGAKVSQVVSLVTYMPSSREMTVEVTKATSPLPVANIAVIEKYISAENLSADDYLFHGNERTQPMSTSQLLRIFQSWEREAQLPRSTLTPSTLRRAAMAQLAASTLPQQPGERIADQLGHSSSSMAEHYVSLTTTGADAALKTKKRRT</sequence>
<evidence type="ECO:0000256" key="1">
    <source>
        <dbReference type="ARBA" id="ARBA00023172"/>
    </source>
</evidence>
<evidence type="ECO:0000259" key="2">
    <source>
        <dbReference type="PROSITE" id="PS51898"/>
    </source>
</evidence>
<dbReference type="AlphaFoldDB" id="A0A7X1XJS7"/>
<comment type="caution">
    <text evidence="3">The sequence shown here is derived from an EMBL/GenBank/DDBJ whole genome shotgun (WGS) entry which is preliminary data.</text>
</comment>
<dbReference type="InterPro" id="IPR013762">
    <property type="entry name" value="Integrase-like_cat_sf"/>
</dbReference>
<dbReference type="InterPro" id="IPR011010">
    <property type="entry name" value="DNA_brk_join_enz"/>
</dbReference>